<dbReference type="Proteomes" id="UP001150907">
    <property type="component" value="Unassembled WGS sequence"/>
</dbReference>
<dbReference type="AlphaFoldDB" id="A0A9W8EHZ1"/>
<accession>A0A9W8EHZ1</accession>
<sequence length="159" mass="18219">MSSHDGPVTILYLDIDDEDLAVGRNTGTQQDSGDADMRELATRMLNMNIVGKSVEYYMIADLLKKNEDLARGTNNGELERLRTELAAERERALRAEEEASELAEELRVKEDDAVWASDRIAELEVLSDRHRENINGLQRSLENKKALINDYEDRYGYIW</sequence>
<reference evidence="2" key="1">
    <citation type="submission" date="2022-07" db="EMBL/GenBank/DDBJ databases">
        <title>Phylogenomic reconstructions and comparative analyses of Kickxellomycotina fungi.</title>
        <authorList>
            <person name="Reynolds N.K."/>
            <person name="Stajich J.E."/>
            <person name="Barry K."/>
            <person name="Grigoriev I.V."/>
            <person name="Crous P."/>
            <person name="Smith M.E."/>
        </authorList>
    </citation>
    <scope>NUCLEOTIDE SEQUENCE</scope>
    <source>
        <strain evidence="2">IMI 214461</strain>
    </source>
</reference>
<feature type="coiled-coil region" evidence="1">
    <location>
        <begin position="75"/>
        <end position="154"/>
    </location>
</feature>
<gene>
    <name evidence="2" type="ORF">H4R26_004640</name>
</gene>
<evidence type="ECO:0000256" key="1">
    <source>
        <dbReference type="SAM" id="Coils"/>
    </source>
</evidence>
<proteinExistence type="predicted"/>
<comment type="caution">
    <text evidence="2">The sequence shown here is derived from an EMBL/GenBank/DDBJ whole genome shotgun (WGS) entry which is preliminary data.</text>
</comment>
<protein>
    <submittedName>
        <fullName evidence="2">Uncharacterized protein</fullName>
    </submittedName>
</protein>
<dbReference type="OrthoDB" id="8062037at2759"/>
<name>A0A9W8EHZ1_9FUNG</name>
<keyword evidence="1" id="KW-0175">Coiled coil</keyword>
<keyword evidence="3" id="KW-1185">Reference proteome</keyword>
<evidence type="ECO:0000313" key="2">
    <source>
        <dbReference type="EMBL" id="KAJ2000384.1"/>
    </source>
</evidence>
<evidence type="ECO:0000313" key="3">
    <source>
        <dbReference type="Proteomes" id="UP001150907"/>
    </source>
</evidence>
<organism evidence="2 3">
    <name type="scientific">Coemansia thaxteri</name>
    <dbReference type="NCBI Taxonomy" id="2663907"/>
    <lineage>
        <taxon>Eukaryota</taxon>
        <taxon>Fungi</taxon>
        <taxon>Fungi incertae sedis</taxon>
        <taxon>Zoopagomycota</taxon>
        <taxon>Kickxellomycotina</taxon>
        <taxon>Kickxellomycetes</taxon>
        <taxon>Kickxellales</taxon>
        <taxon>Kickxellaceae</taxon>
        <taxon>Coemansia</taxon>
    </lineage>
</organism>
<dbReference type="EMBL" id="JANBQF010000540">
    <property type="protein sequence ID" value="KAJ2000384.1"/>
    <property type="molecule type" value="Genomic_DNA"/>
</dbReference>